<organism evidence="1 2">
    <name type="scientific">Acidiphilium cryptum (strain JF-5)</name>
    <dbReference type="NCBI Taxonomy" id="349163"/>
    <lineage>
        <taxon>Bacteria</taxon>
        <taxon>Pseudomonadati</taxon>
        <taxon>Pseudomonadota</taxon>
        <taxon>Alphaproteobacteria</taxon>
        <taxon>Acetobacterales</taxon>
        <taxon>Acidocellaceae</taxon>
        <taxon>Acidiphilium</taxon>
    </lineage>
</organism>
<gene>
    <name evidence="1" type="ordered locus">Acry_3440</name>
</gene>
<dbReference type="InterPro" id="IPR006881">
    <property type="entry name" value="RepA_C"/>
</dbReference>
<evidence type="ECO:0000313" key="1">
    <source>
        <dbReference type="EMBL" id="ABQ29044.1"/>
    </source>
</evidence>
<sequence length="311" mass="35274">MINRLDQNVAQLVLDYGSERAREIVGPRYRALVDIANEVLTDERQQIGISYSGFCLTSLPHKRLSDSAVWQRKGHKVTLLVEPGVMRSKGRTVLYGVPFGARARMILLYLQTQAIRTNSREIELGRSMRTWMERMGIAIGGETTRALREQAARISACSLKFFWEGDGAEGWTRGGIVSSGLRFKSVVDDDDQGKLWDDRVVLDETFWRALKDHPVPLQEAAIRALAHRSLALDVYIWLAWRCHEIKGPTDISWISLDAQFNTTGRPLKYFKPLFTDALRAAMAAYPDCRLDVEDRGITLRPSRPPVLKLMT</sequence>
<dbReference type="KEGG" id="acr:Acry_3440"/>
<dbReference type="Proteomes" id="UP000000245">
    <property type="component" value="Plasmid pACRY02"/>
</dbReference>
<dbReference type="Pfam" id="PF04796">
    <property type="entry name" value="RepA_C"/>
    <property type="match status" value="1"/>
</dbReference>
<protein>
    <submittedName>
        <fullName evidence="1">Plasmid encoded RepA protein</fullName>
    </submittedName>
</protein>
<dbReference type="HOGENOM" id="CLU_051492_0_0_5"/>
<dbReference type="AlphaFoldDB" id="A5FTW2"/>
<geneLocation type="plasmid" evidence="1 2">
    <name>pACRY02</name>
</geneLocation>
<reference evidence="1 2" key="1">
    <citation type="submission" date="2007-05" db="EMBL/GenBank/DDBJ databases">
        <title>Complete sequence of plasmid2 pACRY02 of Acidiphilium cryptum JF-5.</title>
        <authorList>
            <consortium name="US DOE Joint Genome Institute"/>
            <person name="Copeland A."/>
            <person name="Lucas S."/>
            <person name="Lapidus A."/>
            <person name="Barry K."/>
            <person name="Detter J.C."/>
            <person name="Glavina del Rio T."/>
            <person name="Hammon N."/>
            <person name="Israni S."/>
            <person name="Dalin E."/>
            <person name="Tice H."/>
            <person name="Pitluck S."/>
            <person name="Sims D."/>
            <person name="Brettin T."/>
            <person name="Bruce D."/>
            <person name="Han C."/>
            <person name="Schmutz J."/>
            <person name="Larimer F."/>
            <person name="Land M."/>
            <person name="Hauser L."/>
            <person name="Kyrpides N."/>
            <person name="Kim E."/>
            <person name="Magnuson T."/>
            <person name="Richardson P."/>
        </authorList>
    </citation>
    <scope>NUCLEOTIDE SEQUENCE [LARGE SCALE GENOMIC DNA]</scope>
    <source>
        <strain evidence="2">JF-5</strain>
        <plasmid evidence="2">Plasmid pACRY02</plasmid>
    </source>
</reference>
<name>A5FTW2_ACICJ</name>
<proteinExistence type="predicted"/>
<accession>A5FTW2</accession>
<dbReference type="RefSeq" id="WP_011930610.1">
    <property type="nucleotide sequence ID" value="NC_009468.1"/>
</dbReference>
<dbReference type="EMBL" id="CP000690">
    <property type="protein sequence ID" value="ABQ29044.1"/>
    <property type="molecule type" value="Genomic_DNA"/>
</dbReference>
<evidence type="ECO:0000313" key="2">
    <source>
        <dbReference type="Proteomes" id="UP000000245"/>
    </source>
</evidence>
<keyword evidence="1" id="KW-0614">Plasmid</keyword>
<keyword evidence="2" id="KW-1185">Reference proteome</keyword>